<name>A0A426ZYQ2_ENSVE</name>
<evidence type="ECO:0000256" key="1">
    <source>
        <dbReference type="SAM" id="MobiDB-lite"/>
    </source>
</evidence>
<evidence type="ECO:0000313" key="3">
    <source>
        <dbReference type="Proteomes" id="UP000287651"/>
    </source>
</evidence>
<protein>
    <submittedName>
        <fullName evidence="2">Uncharacterized protein</fullName>
    </submittedName>
</protein>
<feature type="region of interest" description="Disordered" evidence="1">
    <location>
        <begin position="36"/>
        <end position="56"/>
    </location>
</feature>
<gene>
    <name evidence="2" type="ORF">B296_00022790</name>
</gene>
<feature type="compositionally biased region" description="Acidic residues" evidence="1">
    <location>
        <begin position="40"/>
        <end position="56"/>
    </location>
</feature>
<dbReference type="Proteomes" id="UP000287651">
    <property type="component" value="Unassembled WGS sequence"/>
</dbReference>
<dbReference type="AlphaFoldDB" id="A0A426ZYQ2"/>
<proteinExistence type="predicted"/>
<evidence type="ECO:0000313" key="2">
    <source>
        <dbReference type="EMBL" id="RRT69071.1"/>
    </source>
</evidence>
<dbReference type="EMBL" id="AMZH03004478">
    <property type="protein sequence ID" value="RRT69071.1"/>
    <property type="molecule type" value="Genomic_DNA"/>
</dbReference>
<comment type="caution">
    <text evidence="2">The sequence shown here is derived from an EMBL/GenBank/DDBJ whole genome shotgun (WGS) entry which is preliminary data.</text>
</comment>
<accession>A0A426ZYQ2</accession>
<organism evidence="2 3">
    <name type="scientific">Ensete ventricosum</name>
    <name type="common">Abyssinian banana</name>
    <name type="synonym">Musa ensete</name>
    <dbReference type="NCBI Taxonomy" id="4639"/>
    <lineage>
        <taxon>Eukaryota</taxon>
        <taxon>Viridiplantae</taxon>
        <taxon>Streptophyta</taxon>
        <taxon>Embryophyta</taxon>
        <taxon>Tracheophyta</taxon>
        <taxon>Spermatophyta</taxon>
        <taxon>Magnoliopsida</taxon>
        <taxon>Liliopsida</taxon>
        <taxon>Zingiberales</taxon>
        <taxon>Musaceae</taxon>
        <taxon>Ensete</taxon>
    </lineage>
</organism>
<sequence>MQEELRDRTAKGLCWHCDEPWSRDHHSRKGRLLMIKPIEESEPDDADHESEDTEEDLQPIVSTVHALAGYVNLQMIKIEGFLKHQSVTILIDIRSTNNFIDSKVAT</sequence>
<reference evidence="2 3" key="1">
    <citation type="journal article" date="2014" name="Agronomy (Basel)">
        <title>A Draft Genome Sequence for Ensete ventricosum, the Drought-Tolerant Tree Against Hunger.</title>
        <authorList>
            <person name="Harrison J."/>
            <person name="Moore K.A."/>
            <person name="Paszkiewicz K."/>
            <person name="Jones T."/>
            <person name="Grant M."/>
            <person name="Ambacheew D."/>
            <person name="Muzemil S."/>
            <person name="Studholme D.J."/>
        </authorList>
    </citation>
    <scope>NUCLEOTIDE SEQUENCE [LARGE SCALE GENOMIC DNA]</scope>
</reference>